<evidence type="ECO:0000313" key="2">
    <source>
        <dbReference type="Proteomes" id="UP000676325"/>
    </source>
</evidence>
<dbReference type="RefSeq" id="WP_212518924.1">
    <property type="nucleotide sequence ID" value="NZ_JAGSOH010000042.1"/>
</dbReference>
<comment type="caution">
    <text evidence="1">The sequence shown here is derived from an EMBL/GenBank/DDBJ whole genome shotgun (WGS) entry which is preliminary data.</text>
</comment>
<keyword evidence="2" id="KW-1185">Reference proteome</keyword>
<accession>A0A941EC66</accession>
<proteinExistence type="predicted"/>
<organism evidence="1 2">
    <name type="scientific">Actinospica acidithermotolerans</name>
    <dbReference type="NCBI Taxonomy" id="2828514"/>
    <lineage>
        <taxon>Bacteria</taxon>
        <taxon>Bacillati</taxon>
        <taxon>Actinomycetota</taxon>
        <taxon>Actinomycetes</taxon>
        <taxon>Catenulisporales</taxon>
        <taxon>Actinospicaceae</taxon>
        <taxon>Actinospica</taxon>
    </lineage>
</organism>
<gene>
    <name evidence="1" type="ORF">KDK95_15795</name>
</gene>
<protein>
    <submittedName>
        <fullName evidence="1">DUF1963 domain-containing protein</fullName>
    </submittedName>
</protein>
<dbReference type="Pfam" id="PF09234">
    <property type="entry name" value="DUF1963"/>
    <property type="match status" value="1"/>
</dbReference>
<sequence>MYFDDDAVLRLSVERLGKRARPQFADLARRGFLLEEPTEHAAASGACRLGGPALLEPGTAWPRIDGFALSLLAVLDTGILADRLDAPLPETARGLLNFFYADPDVPFETWRQLDFSSPHAARVVAADPALAVEVAAPAPARAYPPTPVHASAVAMLPDSWDVQDGDIEFDTDMYWGAPAVILEVMRGHDGNTGGRHTAFGWPDTSYGNTVTARDAEGPAVHLLQLSQDARLGWSWGDAATLYFTIPAGAFAAGDLTAARAIMQSC</sequence>
<name>A0A941EC66_9ACTN</name>
<dbReference type="Gene3D" id="2.30.320.10">
    <property type="entry name" value="YwqG-like"/>
    <property type="match status" value="1"/>
</dbReference>
<dbReference type="InterPro" id="IPR015315">
    <property type="entry name" value="DUF1963"/>
</dbReference>
<reference evidence="1" key="1">
    <citation type="submission" date="2021-04" db="EMBL/GenBank/DDBJ databases">
        <title>Genome based classification of Actinospica acidithermotolerans sp. nov., an actinobacterium isolated from an Indonesian hot spring.</title>
        <authorList>
            <person name="Kusuma A.B."/>
            <person name="Putra K.E."/>
            <person name="Nafisah S."/>
            <person name="Loh J."/>
            <person name="Nouioui I."/>
            <person name="Goodfellow M."/>
        </authorList>
    </citation>
    <scope>NUCLEOTIDE SEQUENCE</scope>
    <source>
        <strain evidence="1">MGRD01-02</strain>
    </source>
</reference>
<dbReference type="EMBL" id="JAGSOH010000042">
    <property type="protein sequence ID" value="MBR7827782.1"/>
    <property type="molecule type" value="Genomic_DNA"/>
</dbReference>
<dbReference type="Proteomes" id="UP000676325">
    <property type="component" value="Unassembled WGS sequence"/>
</dbReference>
<dbReference type="SUPFAM" id="SSF103032">
    <property type="entry name" value="Hypothetical protein YwqG"/>
    <property type="match status" value="1"/>
</dbReference>
<dbReference type="InterPro" id="IPR035948">
    <property type="entry name" value="YwqG-like_sf"/>
</dbReference>
<dbReference type="AlphaFoldDB" id="A0A941EC66"/>
<evidence type="ECO:0000313" key="1">
    <source>
        <dbReference type="EMBL" id="MBR7827782.1"/>
    </source>
</evidence>